<dbReference type="EMBL" id="RCML01000107">
    <property type="protein sequence ID" value="KAG2991058.1"/>
    <property type="molecule type" value="Genomic_DNA"/>
</dbReference>
<sequence length="75" mass="8599">MDSDSDEDVLTHRRVARELLEASGLKQLHGDWEVASKLRRYGLALLYDSYLGIPFPKSSLISTILLRIRVYFSTD</sequence>
<organism evidence="2 6">
    <name type="scientific">Phytophthora cactorum</name>
    <dbReference type="NCBI Taxonomy" id="29920"/>
    <lineage>
        <taxon>Eukaryota</taxon>
        <taxon>Sar</taxon>
        <taxon>Stramenopiles</taxon>
        <taxon>Oomycota</taxon>
        <taxon>Peronosporomycetes</taxon>
        <taxon>Peronosporales</taxon>
        <taxon>Peronosporaceae</taxon>
        <taxon>Phytophthora</taxon>
    </lineage>
</organism>
<evidence type="ECO:0000313" key="4">
    <source>
        <dbReference type="EMBL" id="KAG2991058.1"/>
    </source>
</evidence>
<evidence type="ECO:0000313" key="1">
    <source>
        <dbReference type="EMBL" id="KAG2863973.1"/>
    </source>
</evidence>
<reference evidence="2" key="1">
    <citation type="submission" date="2018-10" db="EMBL/GenBank/DDBJ databases">
        <title>Effector identification in a new, highly contiguous assembly of the strawberry crown rot pathogen Phytophthora cactorum.</title>
        <authorList>
            <person name="Armitage A.D."/>
            <person name="Nellist C.F."/>
            <person name="Bates H."/>
            <person name="Vickerstaff R.J."/>
            <person name="Harrison R.J."/>
        </authorList>
    </citation>
    <scope>NUCLEOTIDE SEQUENCE</scope>
    <source>
        <strain evidence="1">15-7</strain>
        <strain evidence="3">4032</strain>
        <strain evidence="2">4040</strain>
        <strain evidence="4">P415</strain>
        <strain evidence="5">P421</strain>
    </source>
</reference>
<dbReference type="EMBL" id="RCMG01000091">
    <property type="protein sequence ID" value="KAG2863973.1"/>
    <property type="molecule type" value="Genomic_DNA"/>
</dbReference>
<gene>
    <name evidence="1" type="ORF">PC113_g4990</name>
    <name evidence="3" type="ORF">PC115_g5164</name>
    <name evidence="2" type="ORF">PC117_g15903</name>
    <name evidence="4" type="ORF">PC118_g5274</name>
    <name evidence="5" type="ORF">PC129_g13203</name>
</gene>
<accession>A0A8T1CE39</accession>
<dbReference type="EMBL" id="RCMV01000523">
    <property type="protein sequence ID" value="KAG3215907.1"/>
    <property type="molecule type" value="Genomic_DNA"/>
</dbReference>
<dbReference type="EMBL" id="RCMI01000104">
    <property type="protein sequence ID" value="KAG2934545.1"/>
    <property type="molecule type" value="Genomic_DNA"/>
</dbReference>
<evidence type="ECO:0000313" key="2">
    <source>
        <dbReference type="EMBL" id="KAG2922792.1"/>
    </source>
</evidence>
<evidence type="ECO:0000313" key="5">
    <source>
        <dbReference type="EMBL" id="KAG3215907.1"/>
    </source>
</evidence>
<protein>
    <submittedName>
        <fullName evidence="2">Uncharacterized protein</fullName>
    </submittedName>
</protein>
<dbReference type="AlphaFoldDB" id="A0A8T1CE39"/>
<dbReference type="Proteomes" id="UP000774804">
    <property type="component" value="Unassembled WGS sequence"/>
</dbReference>
<dbReference type="Proteomes" id="UP000697107">
    <property type="component" value="Unassembled WGS sequence"/>
</dbReference>
<dbReference type="Proteomes" id="UP000736787">
    <property type="component" value="Unassembled WGS sequence"/>
</dbReference>
<evidence type="ECO:0000313" key="3">
    <source>
        <dbReference type="EMBL" id="KAG2934545.1"/>
    </source>
</evidence>
<name>A0A8T1CE39_9STRA</name>
<comment type="caution">
    <text evidence="2">The sequence shown here is derived from an EMBL/GenBank/DDBJ whole genome shotgun (WGS) entry which is preliminary data.</text>
</comment>
<dbReference type="EMBL" id="RCMK01000546">
    <property type="protein sequence ID" value="KAG2922792.1"/>
    <property type="molecule type" value="Genomic_DNA"/>
</dbReference>
<dbReference type="VEuPathDB" id="FungiDB:PC110_g23756"/>
<proteinExistence type="predicted"/>
<evidence type="ECO:0000313" key="6">
    <source>
        <dbReference type="Proteomes" id="UP000736787"/>
    </source>
</evidence>
<dbReference type="Proteomes" id="UP000760860">
    <property type="component" value="Unassembled WGS sequence"/>
</dbReference>
<dbReference type="Proteomes" id="UP000735874">
    <property type="component" value="Unassembled WGS sequence"/>
</dbReference>